<dbReference type="InterPro" id="IPR011037">
    <property type="entry name" value="Pyrv_Knase-like_insert_dom_sf"/>
</dbReference>
<dbReference type="GO" id="GO:0003824">
    <property type="term" value="F:catalytic activity"/>
    <property type="evidence" value="ECO:0007669"/>
    <property type="project" value="InterPro"/>
</dbReference>
<proteinExistence type="predicted"/>
<evidence type="ECO:0000313" key="3">
    <source>
        <dbReference type="Proteomes" id="UP000197025"/>
    </source>
</evidence>
<dbReference type="RefSeq" id="WP_200808028.1">
    <property type="nucleotide sequence ID" value="NZ_FYEK01000003.1"/>
</dbReference>
<dbReference type="GO" id="GO:0030151">
    <property type="term" value="F:molybdenum ion binding"/>
    <property type="evidence" value="ECO:0007669"/>
    <property type="project" value="InterPro"/>
</dbReference>
<name>A0A212PZH7_9CHLR</name>
<feature type="domain" description="MOSC" evidence="1">
    <location>
        <begin position="19"/>
        <end position="140"/>
    </location>
</feature>
<sequence>MDQPVVVALFRCPGHRMPMEAVPALRVEAGYGIVGDSHAREGSSRQVLLMDLETLEALDLRPGAVRENITVRGLSLHALQPGDRLRIGEALLEITKPCTPCARMDEIRPGLQEALRGRRGMLARVLESGWILPGAPIRVETPPTVRTPSPEML</sequence>
<reference evidence="3" key="1">
    <citation type="submission" date="2017-06" db="EMBL/GenBank/DDBJ databases">
        <authorList>
            <person name="Varghese N."/>
            <person name="Submissions S."/>
        </authorList>
    </citation>
    <scope>NUCLEOTIDE SEQUENCE [LARGE SCALE GENOMIC DNA]</scope>
    <source>
        <strain evidence="3">JAD2</strain>
    </source>
</reference>
<dbReference type="PROSITE" id="PS51340">
    <property type="entry name" value="MOSC"/>
    <property type="match status" value="1"/>
</dbReference>
<accession>A0A212PZH7</accession>
<dbReference type="Gene3D" id="2.40.33.20">
    <property type="entry name" value="PK beta-barrel domain-like"/>
    <property type="match status" value="1"/>
</dbReference>
<dbReference type="SUPFAM" id="SSF50800">
    <property type="entry name" value="PK beta-barrel domain-like"/>
    <property type="match status" value="1"/>
</dbReference>
<dbReference type="PANTHER" id="PTHR36930">
    <property type="entry name" value="METAL-SULFUR CLUSTER BIOSYNTHESIS PROTEINS YUAD-RELATED"/>
    <property type="match status" value="1"/>
</dbReference>
<dbReference type="InterPro" id="IPR052716">
    <property type="entry name" value="MOSC_domain"/>
</dbReference>
<keyword evidence="3" id="KW-1185">Reference proteome</keyword>
<dbReference type="Pfam" id="PF03473">
    <property type="entry name" value="MOSC"/>
    <property type="match status" value="1"/>
</dbReference>
<gene>
    <name evidence="2" type="ORF">SAMN02746019_00023150</name>
</gene>
<protein>
    <submittedName>
        <fullName evidence="2">Uncharacterized protein conserved in bacteria</fullName>
    </submittedName>
</protein>
<dbReference type="EMBL" id="FYEK01000003">
    <property type="protein sequence ID" value="SNB52433.1"/>
    <property type="molecule type" value="Genomic_DNA"/>
</dbReference>
<dbReference type="InParanoid" id="A0A212PZH7"/>
<dbReference type="AlphaFoldDB" id="A0A212PZH7"/>
<organism evidence="2 3">
    <name type="scientific">Thermoflexus hugenholtzii JAD2</name>
    <dbReference type="NCBI Taxonomy" id="877466"/>
    <lineage>
        <taxon>Bacteria</taxon>
        <taxon>Bacillati</taxon>
        <taxon>Chloroflexota</taxon>
        <taxon>Thermoflexia</taxon>
        <taxon>Thermoflexales</taxon>
        <taxon>Thermoflexaceae</taxon>
        <taxon>Thermoflexus</taxon>
    </lineage>
</organism>
<dbReference type="Proteomes" id="UP000197025">
    <property type="component" value="Unassembled WGS sequence"/>
</dbReference>
<evidence type="ECO:0000259" key="1">
    <source>
        <dbReference type="PROSITE" id="PS51340"/>
    </source>
</evidence>
<evidence type="ECO:0000313" key="2">
    <source>
        <dbReference type="EMBL" id="SNB52433.1"/>
    </source>
</evidence>
<dbReference type="PANTHER" id="PTHR36930:SF1">
    <property type="entry name" value="MOSC DOMAIN-CONTAINING PROTEIN"/>
    <property type="match status" value="1"/>
</dbReference>
<dbReference type="InterPro" id="IPR005302">
    <property type="entry name" value="MoCF_Sase_C"/>
</dbReference>
<dbReference type="GO" id="GO:0030170">
    <property type="term" value="F:pyridoxal phosphate binding"/>
    <property type="evidence" value="ECO:0007669"/>
    <property type="project" value="InterPro"/>
</dbReference>